<dbReference type="GeneID" id="87893285"/>
<protein>
    <submittedName>
        <fullName evidence="1">Uncharacterized protein</fullName>
    </submittedName>
</protein>
<name>A0ABR0FY15_9PEZI</name>
<sequence>MGRPGGYSTCTDDKVWQWRKELEGQLKSSHKETDKLRRFDYYIFPPTTWNRIGPRRHRGISIQKSIRLDRVKQSRMQKRDQDSVGYMPLPPHVDSLLLCQESAQMANSTLGSVRGVTDKLGYCLESI</sequence>
<organism evidence="1 2">
    <name type="scientific">Podospora bellae-mahoneyi</name>
    <dbReference type="NCBI Taxonomy" id="2093777"/>
    <lineage>
        <taxon>Eukaryota</taxon>
        <taxon>Fungi</taxon>
        <taxon>Dikarya</taxon>
        <taxon>Ascomycota</taxon>
        <taxon>Pezizomycotina</taxon>
        <taxon>Sordariomycetes</taxon>
        <taxon>Sordariomycetidae</taxon>
        <taxon>Sordariales</taxon>
        <taxon>Podosporaceae</taxon>
        <taxon>Podospora</taxon>
    </lineage>
</organism>
<evidence type="ECO:0000313" key="1">
    <source>
        <dbReference type="EMBL" id="KAK4647902.1"/>
    </source>
</evidence>
<proteinExistence type="predicted"/>
<dbReference type="EMBL" id="JAFFGZ010000001">
    <property type="protein sequence ID" value="KAK4647902.1"/>
    <property type="molecule type" value="Genomic_DNA"/>
</dbReference>
<comment type="caution">
    <text evidence="1">The sequence shown here is derived from an EMBL/GenBank/DDBJ whole genome shotgun (WGS) entry which is preliminary data.</text>
</comment>
<gene>
    <name evidence="1" type="ORF">QC761_105488</name>
</gene>
<accession>A0ABR0FY15</accession>
<dbReference type="RefSeq" id="XP_062736878.1">
    <property type="nucleotide sequence ID" value="XM_062873803.1"/>
</dbReference>
<keyword evidence="2" id="KW-1185">Reference proteome</keyword>
<reference evidence="1 2" key="1">
    <citation type="journal article" date="2023" name="bioRxiv">
        <title>High-quality genome assemblies of four members of thePodospora anserinaspecies complex.</title>
        <authorList>
            <person name="Ament-Velasquez S.L."/>
            <person name="Vogan A.A."/>
            <person name="Wallerman O."/>
            <person name="Hartmann F."/>
            <person name="Gautier V."/>
            <person name="Silar P."/>
            <person name="Giraud T."/>
            <person name="Johannesson H."/>
        </authorList>
    </citation>
    <scope>NUCLEOTIDE SEQUENCE [LARGE SCALE GENOMIC DNA]</scope>
    <source>
        <strain evidence="1 2">CBS 112042</strain>
    </source>
</reference>
<evidence type="ECO:0000313" key="2">
    <source>
        <dbReference type="Proteomes" id="UP001322138"/>
    </source>
</evidence>
<dbReference type="Proteomes" id="UP001322138">
    <property type="component" value="Unassembled WGS sequence"/>
</dbReference>